<accession>A0A0D2BB75</accession>
<protein>
    <recommendedName>
        <fullName evidence="6">Large ribosomal subunit protein mL50</fullName>
    </recommendedName>
</protein>
<feature type="compositionally biased region" description="Low complexity" evidence="7">
    <location>
        <begin position="220"/>
        <end position="231"/>
    </location>
</feature>
<comment type="similarity">
    <text evidence="2">Belongs to the mitochondrion-specific ribosomal protein mL50 family.</text>
</comment>
<dbReference type="AlphaFoldDB" id="A0A0D2BB75"/>
<evidence type="ECO:0000256" key="2">
    <source>
        <dbReference type="ARBA" id="ARBA00008860"/>
    </source>
</evidence>
<reference evidence="8 9" key="1">
    <citation type="submission" date="2015-01" db="EMBL/GenBank/DDBJ databases">
        <title>The Genome Sequence of Ochroconis gallopava CBS43764.</title>
        <authorList>
            <consortium name="The Broad Institute Genomics Platform"/>
            <person name="Cuomo C."/>
            <person name="de Hoog S."/>
            <person name="Gorbushina A."/>
            <person name="Stielow B."/>
            <person name="Teixiera M."/>
            <person name="Abouelleil A."/>
            <person name="Chapman S.B."/>
            <person name="Priest M."/>
            <person name="Young S.K."/>
            <person name="Wortman J."/>
            <person name="Nusbaum C."/>
            <person name="Birren B."/>
        </authorList>
    </citation>
    <scope>NUCLEOTIDE SEQUENCE [LARGE SCALE GENOMIC DNA]</scope>
    <source>
        <strain evidence="8 9">CBS 43764</strain>
    </source>
</reference>
<dbReference type="GO" id="GO:0005840">
    <property type="term" value="C:ribosome"/>
    <property type="evidence" value="ECO:0007669"/>
    <property type="project" value="UniProtKB-KW"/>
</dbReference>
<dbReference type="STRING" id="253628.A0A0D2BB75"/>
<dbReference type="Pfam" id="PF10501">
    <property type="entry name" value="Ribosomal_L50"/>
    <property type="match status" value="1"/>
</dbReference>
<dbReference type="InParanoid" id="A0A0D2BB75"/>
<dbReference type="GeneID" id="27309367"/>
<evidence type="ECO:0000256" key="6">
    <source>
        <dbReference type="ARBA" id="ARBA00035183"/>
    </source>
</evidence>
<name>A0A0D2BB75_9PEZI</name>
<evidence type="ECO:0000256" key="1">
    <source>
        <dbReference type="ARBA" id="ARBA00004173"/>
    </source>
</evidence>
<gene>
    <name evidence="8" type="ORF">PV09_01394</name>
</gene>
<dbReference type="EMBL" id="KN847531">
    <property type="protein sequence ID" value="KIW08499.1"/>
    <property type="molecule type" value="Genomic_DNA"/>
</dbReference>
<dbReference type="GO" id="GO:0005739">
    <property type="term" value="C:mitochondrion"/>
    <property type="evidence" value="ECO:0007669"/>
    <property type="project" value="UniProtKB-SubCell"/>
</dbReference>
<comment type="subcellular location">
    <subcellularLocation>
        <location evidence="1">Mitochondrion</location>
    </subcellularLocation>
</comment>
<organism evidence="8 9">
    <name type="scientific">Verruconis gallopava</name>
    <dbReference type="NCBI Taxonomy" id="253628"/>
    <lineage>
        <taxon>Eukaryota</taxon>
        <taxon>Fungi</taxon>
        <taxon>Dikarya</taxon>
        <taxon>Ascomycota</taxon>
        <taxon>Pezizomycotina</taxon>
        <taxon>Dothideomycetes</taxon>
        <taxon>Pleosporomycetidae</taxon>
        <taxon>Venturiales</taxon>
        <taxon>Sympoventuriaceae</taxon>
        <taxon>Verruconis</taxon>
    </lineage>
</organism>
<keyword evidence="3" id="KW-0689">Ribosomal protein</keyword>
<dbReference type="InterPro" id="IPR018305">
    <property type="entry name" value="Ribosomal_m50"/>
</dbReference>
<proteinExistence type="inferred from homology"/>
<dbReference type="VEuPathDB" id="FungiDB:PV09_01394"/>
<evidence type="ECO:0000256" key="7">
    <source>
        <dbReference type="SAM" id="MobiDB-lite"/>
    </source>
</evidence>
<dbReference type="RefSeq" id="XP_016218368.1">
    <property type="nucleotide sequence ID" value="XM_016354273.1"/>
</dbReference>
<keyword evidence="4" id="KW-0496">Mitochondrion</keyword>
<evidence type="ECO:0000256" key="4">
    <source>
        <dbReference type="ARBA" id="ARBA00023128"/>
    </source>
</evidence>
<keyword evidence="9" id="KW-1185">Reference proteome</keyword>
<evidence type="ECO:0000313" key="9">
    <source>
        <dbReference type="Proteomes" id="UP000053259"/>
    </source>
</evidence>
<dbReference type="OrthoDB" id="6220758at2759"/>
<dbReference type="Proteomes" id="UP000053259">
    <property type="component" value="Unassembled WGS sequence"/>
</dbReference>
<dbReference type="GO" id="GO:1990904">
    <property type="term" value="C:ribonucleoprotein complex"/>
    <property type="evidence" value="ECO:0007669"/>
    <property type="project" value="UniProtKB-KW"/>
</dbReference>
<keyword evidence="5" id="KW-0687">Ribonucleoprotein</keyword>
<evidence type="ECO:0000256" key="5">
    <source>
        <dbReference type="ARBA" id="ARBA00023274"/>
    </source>
</evidence>
<evidence type="ECO:0000256" key="3">
    <source>
        <dbReference type="ARBA" id="ARBA00022980"/>
    </source>
</evidence>
<dbReference type="HOGENOM" id="CLU_034472_1_0_1"/>
<evidence type="ECO:0000313" key="8">
    <source>
        <dbReference type="EMBL" id="KIW08499.1"/>
    </source>
</evidence>
<feature type="region of interest" description="Disordered" evidence="7">
    <location>
        <begin position="206"/>
        <end position="231"/>
    </location>
</feature>
<sequence>MRRIPKIYEPVIDAAIGRIAGQRHVSKYVCKRCLRHGSSSQLPPTSTARFSTSAASSAALGMDKFSSAMKGETSMFDGKAEQNETDFKPAETWEGLEWVGTRQWYEQQKRPSKPFQGYGRITAPLKDRIKIRDELLKAIVEVFTIKKAAPDAWKTRLRQATVDDAELFPRGIRIGSDPHTKELVLEFENGEVEKQFSDHLQRTINSESQRAREEISDTGSSTAEAAQATQSSSEDFAFADLRSESYGKWSSISLEDLGVRFAIARRVQQRTGIRLTDPQFTHATTAGAMFNHLWKPEKPKKLAERLMSNEELANLPNVKIADHRITFVHREREVGRWKVIEEELNERGIPALGTPGFKKRSGKV</sequence>